<reference evidence="3 4" key="1">
    <citation type="submission" date="2016-05" db="EMBL/GenBank/DDBJ databases">
        <title>Complete genome sequence of two 2,5-diketo-D-glunonic acid producing strain Tatumella citrea.</title>
        <authorList>
            <person name="Duan C."/>
            <person name="Yang J."/>
            <person name="Yang S."/>
        </authorList>
    </citation>
    <scope>NUCLEOTIDE SEQUENCE [LARGE SCALE GENOMIC DNA]</scope>
    <source>
        <strain evidence="2 3">ATCC 39140</strain>
        <strain evidence="1 4">DSM 13699</strain>
    </source>
</reference>
<evidence type="ECO:0000313" key="4">
    <source>
        <dbReference type="Proteomes" id="UP000195814"/>
    </source>
</evidence>
<dbReference type="Proteomes" id="UP000195814">
    <property type="component" value="Chromosome"/>
</dbReference>
<dbReference type="EMBL" id="CP015581">
    <property type="protein sequence ID" value="ARU96642.1"/>
    <property type="molecule type" value="Genomic_DNA"/>
</dbReference>
<dbReference type="EMBL" id="CP015579">
    <property type="protein sequence ID" value="ARU92607.1"/>
    <property type="molecule type" value="Genomic_DNA"/>
</dbReference>
<evidence type="ECO:0000313" key="3">
    <source>
        <dbReference type="Proteomes" id="UP000195729"/>
    </source>
</evidence>
<name>A0A1Y0L3N1_TATCI</name>
<gene>
    <name evidence="1" type="ORF">A7K98_01630</name>
    <name evidence="2" type="ORF">A7K99_01625</name>
</gene>
<keyword evidence="3" id="KW-1185">Reference proteome</keyword>
<accession>A0A1Y0L3N1</accession>
<dbReference type="Proteomes" id="UP000195729">
    <property type="component" value="Chromosome"/>
</dbReference>
<dbReference type="KEGG" id="tci:A7K98_01630"/>
<organism evidence="1 4">
    <name type="scientific">Tatumella citrea</name>
    <name type="common">Pantoea citrea</name>
    <dbReference type="NCBI Taxonomy" id="53336"/>
    <lineage>
        <taxon>Bacteria</taxon>
        <taxon>Pseudomonadati</taxon>
        <taxon>Pseudomonadota</taxon>
        <taxon>Gammaproteobacteria</taxon>
        <taxon>Enterobacterales</taxon>
        <taxon>Erwiniaceae</taxon>
        <taxon>Tatumella</taxon>
    </lineage>
</organism>
<proteinExistence type="predicted"/>
<sequence length="149" mass="17157">MNKSQPLYIIIKIEFPVGFLPKQLAYNNHSFIVFNLSNGTCESMHDSLDSAQKKIIELLDKSEKIETGEKKPTTQHYMLYFNYHYSSTKSQEACLSDDPATMLIEEFFDNIQIVNNIKLSSILISYVNKKILNFSLPLTKNDNTSKYDS</sequence>
<evidence type="ECO:0000313" key="1">
    <source>
        <dbReference type="EMBL" id="ARU92607.1"/>
    </source>
</evidence>
<evidence type="ECO:0000313" key="2">
    <source>
        <dbReference type="EMBL" id="ARU96642.1"/>
    </source>
</evidence>
<dbReference type="RefSeq" id="WP_087486984.1">
    <property type="nucleotide sequence ID" value="NZ_CP015579.1"/>
</dbReference>
<dbReference type="AlphaFoldDB" id="A0A1Y0L3N1"/>
<protein>
    <submittedName>
        <fullName evidence="1">Uncharacterized protein</fullName>
    </submittedName>
</protein>